<accession>A0ABV3ZF08</accession>
<dbReference type="Pfam" id="PF11153">
    <property type="entry name" value="DUF2931"/>
    <property type="match status" value="1"/>
</dbReference>
<dbReference type="Proteomes" id="UP001560573">
    <property type="component" value="Unassembled WGS sequence"/>
</dbReference>
<proteinExistence type="predicted"/>
<sequence length="346" mass="40202">MQKITTVFICWLLNICVVSCQHHKAGTKMEKYNWSPTECAPKNYPVKIHSGYLVYEGGSIYVPSSALVDNGWGELGSTHAVGDDFKPVPYRLDLTWFSYTESKFYTGSFELPKEKISKLFKEGYWDMDVKKQLTYNTIVVGMAPGGVVVVWLSIGAPQVEIGRYQAHDTIVSMRDFLPSAYYNDPKEYAQRILSGEHEIAENLSQNGIPYGLWDTYRERFHIRTVVDFEDSISRTKQVLLFYFNEEREDITSALQETKEYLFKARIKEIGVAWEHNNKQYFSNISLKENEVFDAYKTLYSENSKQAELLLKINKHNDSVKIYLRNFQKQILLTPKFIETYQLSKKL</sequence>
<dbReference type="EMBL" id="JAULBC010000002">
    <property type="protein sequence ID" value="MEX6687661.1"/>
    <property type="molecule type" value="Genomic_DNA"/>
</dbReference>
<dbReference type="RefSeq" id="WP_369329066.1">
    <property type="nucleotide sequence ID" value="NZ_JAULBC010000002.1"/>
</dbReference>
<gene>
    <name evidence="1" type="ORF">QTN47_09170</name>
</gene>
<evidence type="ECO:0000313" key="2">
    <source>
        <dbReference type="Proteomes" id="UP001560573"/>
    </source>
</evidence>
<keyword evidence="2" id="KW-1185">Reference proteome</keyword>
<organism evidence="1 2">
    <name type="scientific">Danxiaibacter flavus</name>
    <dbReference type="NCBI Taxonomy" id="3049108"/>
    <lineage>
        <taxon>Bacteria</taxon>
        <taxon>Pseudomonadati</taxon>
        <taxon>Bacteroidota</taxon>
        <taxon>Chitinophagia</taxon>
        <taxon>Chitinophagales</taxon>
        <taxon>Chitinophagaceae</taxon>
        <taxon>Danxiaibacter</taxon>
    </lineage>
</organism>
<evidence type="ECO:0000313" key="1">
    <source>
        <dbReference type="EMBL" id="MEX6687661.1"/>
    </source>
</evidence>
<dbReference type="InterPro" id="IPR021326">
    <property type="entry name" value="DUF2931"/>
</dbReference>
<protein>
    <submittedName>
        <fullName evidence="1">DUF2931 family protein</fullName>
    </submittedName>
</protein>
<comment type="caution">
    <text evidence="1">The sequence shown here is derived from an EMBL/GenBank/DDBJ whole genome shotgun (WGS) entry which is preliminary data.</text>
</comment>
<name>A0ABV3ZF08_9BACT</name>
<reference evidence="1 2" key="1">
    <citation type="submission" date="2023-07" db="EMBL/GenBank/DDBJ databases">
        <authorList>
            <person name="Lian W.-H."/>
        </authorList>
    </citation>
    <scope>NUCLEOTIDE SEQUENCE [LARGE SCALE GENOMIC DNA]</scope>
    <source>
        <strain evidence="1 2">SYSU DXS3180</strain>
    </source>
</reference>